<dbReference type="STRING" id="1358809.S7WC98"/>
<dbReference type="VEuPathDB" id="MicrosporidiaDB:SLOPH_2058"/>
<feature type="non-terminal residue" evidence="2">
    <location>
        <position position="961"/>
    </location>
</feature>
<dbReference type="PANTHER" id="PTHR16166:SF93">
    <property type="entry name" value="INTERMEMBRANE LIPID TRANSFER PROTEIN VPS13"/>
    <property type="match status" value="1"/>
</dbReference>
<dbReference type="InParanoid" id="S7WC98"/>
<keyword evidence="3" id="KW-1185">Reference proteome</keyword>
<comment type="caution">
    <text evidence="2">The sequence shown here is derived from an EMBL/GenBank/DDBJ whole genome shotgun (WGS) entry which is preliminary data.</text>
</comment>
<organism evidence="2 3">
    <name type="scientific">Spraguea lophii (strain 42_110)</name>
    <name type="common">Microsporidian parasite</name>
    <dbReference type="NCBI Taxonomy" id="1358809"/>
    <lineage>
        <taxon>Eukaryota</taxon>
        <taxon>Fungi</taxon>
        <taxon>Fungi incertae sedis</taxon>
        <taxon>Microsporidia</taxon>
        <taxon>Spragueidae</taxon>
        <taxon>Spraguea</taxon>
    </lineage>
</organism>
<dbReference type="GO" id="GO:0045053">
    <property type="term" value="P:protein retention in Golgi apparatus"/>
    <property type="evidence" value="ECO:0007669"/>
    <property type="project" value="TreeGrafter"/>
</dbReference>
<dbReference type="Proteomes" id="UP000014978">
    <property type="component" value="Unassembled WGS sequence"/>
</dbReference>
<evidence type="ECO:0000256" key="1">
    <source>
        <dbReference type="ARBA" id="ARBA00006545"/>
    </source>
</evidence>
<dbReference type="InterPro" id="IPR026847">
    <property type="entry name" value="VPS13"/>
</dbReference>
<sequence>NINQLVYIIYKEFIFINNLKESIYIDRILLPGITECSLEYYCNAIKIEGYEESKEIIFSMSQTQVIKVKRKKSYKNKHKEIENRDKSNNDNIINDYEKNNNLKNTGNLSFLNILVDIKKIKNTFVVKIEYANFLINNTKYKLGIKVDDCTLVFGVNERKELSIGKNEGFYVLYEENKDKNNNECLNGDEDRIIEDNTENYYENNSQISEIEGQVSNMTGIDINSTKRYNKFFIPTKTIGKKYFYLIIKDKRHLFSVNIIIRSKQRTFTIVEESKWPILIKNMMDNEIRFNQHNVKNKHIVAPLSSYYYTFDILDDNLFLDFSIGNKKIKHKANGVKKDGSVKISSVIINNREIIEVMDSKTEIENKRDNILFLGEIIIRRLSISLIDKEKNNDTEFLAAHFKMVKLMCIKKEIENEDSFEVKLSVVGMQIDNQEYASNFPIILHPVNPYLYVNAKKNRDLHFLQCNFEINSFKPLKIKYFVFLVQEFTLMIEEDIAKRILIFFNLDEIEQQIDIYTYLQQMDMEYNNIFINIKTFHIFPVKLRFSFIKSEKKGLVSNVLSLILKNISNLNLRFNTIILIDVDVDMKSLQNIIFTEYKSQLLIQMINIIASLDFLGNIGNLIDSFSLGIHDFFYEPYLGFVSNDPQKITTGILKGSKSFIKNTVAGVNNTMLKMFKSIGSVIQLATFEKTEQRICIPYHNDKYLLINIESDTYNPISDIVDGLTGLIKKPVDGAKKGVKGFFKGIGKGIAGVIAKPIVGIVGFSTKITEAVKDVVEEKIERVEYPRGITCIKIEGKIVTIKNDNNEYGLYDGYDGYDDRRYNNEHKEYNTNNNSNSITNITPNNNSTTYITSNNSTTNSIINKNNNIKEYKLSDTKPPPSPLSLYLSYNTNQSIGYYIFNILKDKEGFTTFNDSDIGILEDQRIQILIVDNKLFLINIYSMGNITDFNITEEGIVIGRHIVL</sequence>
<comment type="similarity">
    <text evidence="1">Belongs to the VPS13 family.</text>
</comment>
<proteinExistence type="inferred from homology"/>
<gene>
    <name evidence="2" type="ORF">SLOPH_2058</name>
</gene>
<dbReference type="OrthoDB" id="2191600at2759"/>
<dbReference type="GO" id="GO:0006623">
    <property type="term" value="P:protein targeting to vacuole"/>
    <property type="evidence" value="ECO:0007669"/>
    <property type="project" value="TreeGrafter"/>
</dbReference>
<dbReference type="PANTHER" id="PTHR16166">
    <property type="entry name" value="VACUOLAR PROTEIN SORTING-ASSOCIATED PROTEIN VPS13"/>
    <property type="match status" value="1"/>
</dbReference>
<dbReference type="HOGENOM" id="CLU_307711_0_0_1"/>
<dbReference type="AlphaFoldDB" id="S7WC98"/>
<feature type="non-terminal residue" evidence="2">
    <location>
        <position position="1"/>
    </location>
</feature>
<dbReference type="EMBL" id="ATCN01000266">
    <property type="protein sequence ID" value="EPR79417.1"/>
    <property type="molecule type" value="Genomic_DNA"/>
</dbReference>
<name>S7WC98_SPRLO</name>
<evidence type="ECO:0000313" key="2">
    <source>
        <dbReference type="EMBL" id="EPR79417.1"/>
    </source>
</evidence>
<evidence type="ECO:0000313" key="3">
    <source>
        <dbReference type="Proteomes" id="UP000014978"/>
    </source>
</evidence>
<protein>
    <submittedName>
        <fullName evidence="2">Vacuolar protein sorting-associated protein MRS6</fullName>
    </submittedName>
</protein>
<accession>S7WC98</accession>
<reference evidence="3" key="1">
    <citation type="journal article" date="2013" name="PLoS Genet.">
        <title>The genome of Spraguea lophii and the basis of host-microsporidian interactions.</title>
        <authorList>
            <person name="Campbell S.E."/>
            <person name="Williams T.A."/>
            <person name="Yousuf A."/>
            <person name="Soanes D.M."/>
            <person name="Paszkiewicz K.H."/>
            <person name="Williams B.A.P."/>
        </authorList>
    </citation>
    <scope>NUCLEOTIDE SEQUENCE [LARGE SCALE GENOMIC DNA]</scope>
    <source>
        <strain evidence="3">42_110</strain>
    </source>
</reference>